<sequence length="82" mass="10446">MKLRRIISLEEFRRRVNDGIARPVAWKRREAREELRERVKRLHGRRRVERHVPVRAPRYRRREARGFYRRRWGLPVWTYHMT</sequence>
<name>A0A6S7C3D7_9BURK</name>
<evidence type="ECO:0000313" key="1">
    <source>
        <dbReference type="EMBL" id="CAB3800480.1"/>
    </source>
</evidence>
<gene>
    <name evidence="1" type="ORF">LMG28614_05187</name>
</gene>
<accession>A0A6S7C3D7</accession>
<organism evidence="1 2">
    <name type="scientific">Paraburkholderia ultramafica</name>
    <dbReference type="NCBI Taxonomy" id="1544867"/>
    <lineage>
        <taxon>Bacteria</taxon>
        <taxon>Pseudomonadati</taxon>
        <taxon>Pseudomonadota</taxon>
        <taxon>Betaproteobacteria</taxon>
        <taxon>Burkholderiales</taxon>
        <taxon>Burkholderiaceae</taxon>
        <taxon>Paraburkholderia</taxon>
    </lineage>
</organism>
<protein>
    <submittedName>
        <fullName evidence="1">Uncharacterized protein</fullName>
    </submittedName>
</protein>
<dbReference type="EMBL" id="CADIKK010000028">
    <property type="protein sequence ID" value="CAB3800480.1"/>
    <property type="molecule type" value="Genomic_DNA"/>
</dbReference>
<keyword evidence="2" id="KW-1185">Reference proteome</keyword>
<reference evidence="1 2" key="1">
    <citation type="submission" date="2020-04" db="EMBL/GenBank/DDBJ databases">
        <authorList>
            <person name="De Canck E."/>
        </authorList>
    </citation>
    <scope>NUCLEOTIDE SEQUENCE [LARGE SCALE GENOMIC DNA]</scope>
    <source>
        <strain evidence="1 2">LMG 28614</strain>
    </source>
</reference>
<evidence type="ECO:0000313" key="2">
    <source>
        <dbReference type="Proteomes" id="UP000494365"/>
    </source>
</evidence>
<dbReference type="AlphaFoldDB" id="A0A6S7C3D7"/>
<dbReference type="Proteomes" id="UP000494365">
    <property type="component" value="Unassembled WGS sequence"/>
</dbReference>
<proteinExistence type="predicted"/>